<dbReference type="Proteomes" id="UP000228533">
    <property type="component" value="Unassembled WGS sequence"/>
</dbReference>
<evidence type="ECO:0000313" key="2">
    <source>
        <dbReference type="Proteomes" id="UP000228533"/>
    </source>
</evidence>
<protein>
    <submittedName>
        <fullName evidence="1">Uncharacterized protein</fullName>
    </submittedName>
</protein>
<gene>
    <name evidence="1" type="ORF">COT94_00505</name>
</gene>
<organism evidence="1 2">
    <name type="scientific">Candidatus Falkowbacteria bacterium CG10_big_fil_rev_8_21_14_0_10_37_14</name>
    <dbReference type="NCBI Taxonomy" id="1974561"/>
    <lineage>
        <taxon>Bacteria</taxon>
        <taxon>Candidatus Falkowiibacteriota</taxon>
    </lineage>
</organism>
<reference evidence="2" key="1">
    <citation type="submission" date="2017-09" db="EMBL/GenBank/DDBJ databases">
        <title>Depth-based differentiation of microbial function through sediment-hosted aquifers and enrichment of novel symbionts in the deep terrestrial subsurface.</title>
        <authorList>
            <person name="Probst A.J."/>
            <person name="Ladd B."/>
            <person name="Jarett J.K."/>
            <person name="Geller-Mcgrath D.E."/>
            <person name="Sieber C.M.K."/>
            <person name="Emerson J.B."/>
            <person name="Anantharaman K."/>
            <person name="Thomas B.C."/>
            <person name="Malmstrom R."/>
            <person name="Stieglmeier M."/>
            <person name="Klingl A."/>
            <person name="Woyke T."/>
            <person name="Ryan C.M."/>
            <person name="Banfield J.F."/>
        </authorList>
    </citation>
    <scope>NUCLEOTIDE SEQUENCE [LARGE SCALE GENOMIC DNA]</scope>
</reference>
<comment type="caution">
    <text evidence="1">The sequence shown here is derived from an EMBL/GenBank/DDBJ whole genome shotgun (WGS) entry which is preliminary data.</text>
</comment>
<dbReference type="EMBL" id="PFAM01000004">
    <property type="protein sequence ID" value="PIT96429.1"/>
    <property type="molecule type" value="Genomic_DNA"/>
</dbReference>
<name>A0A2M6WUF6_9BACT</name>
<proteinExistence type="predicted"/>
<evidence type="ECO:0000313" key="1">
    <source>
        <dbReference type="EMBL" id="PIT96429.1"/>
    </source>
</evidence>
<sequence length="462" mass="52908">MVMLNKYLKTYTLILWWLLATLIVVILWSLVVPLGRAVYIWRPFDTHQRFGTWRPLERISSLTTDGYQLIGSPVYVPIFASRPFNKLHLTIRYRLNDAGSLAVGVLQDRQLWRYETRNIDNRWLSELISSKIWGVLEKESLLLLQREEHYSSVEDFLANPPTEGSVAVYNYEWTKPFFIKNYQAKTDWHKISGLKGSWTAETYLKNEVAVLDLTTKASTVDAQIKLSLRSSDGKLVKEYTLNDFVKIDNSLKLAARIDKLPEGLYRWDWIGGDKTIIDELATQQQKLAFLSSVQITRGTTLWLSGSHLALSTGLPESLGEFSIDKDSLVVDKIYQNFVYKGDCQKTVCRFNLSKGGYKVGLNGRLTFWIDGLVGPVVRQLDASIMNDQRIKYIIADYQRPLVEAESRVVEVDFDLKSSLRDQGNYELMLSWNGEGTPPQISEIKAEFTGAGLKDLIKKLWPK</sequence>
<dbReference type="AlphaFoldDB" id="A0A2M6WUF6"/>
<accession>A0A2M6WUF6</accession>